<gene>
    <name evidence="2" type="ORF">F511_37438</name>
</gene>
<organism evidence="2 3">
    <name type="scientific">Dorcoceras hygrometricum</name>
    <dbReference type="NCBI Taxonomy" id="472368"/>
    <lineage>
        <taxon>Eukaryota</taxon>
        <taxon>Viridiplantae</taxon>
        <taxon>Streptophyta</taxon>
        <taxon>Embryophyta</taxon>
        <taxon>Tracheophyta</taxon>
        <taxon>Spermatophyta</taxon>
        <taxon>Magnoliopsida</taxon>
        <taxon>eudicotyledons</taxon>
        <taxon>Gunneridae</taxon>
        <taxon>Pentapetalae</taxon>
        <taxon>asterids</taxon>
        <taxon>lamiids</taxon>
        <taxon>Lamiales</taxon>
        <taxon>Gesneriaceae</taxon>
        <taxon>Didymocarpoideae</taxon>
        <taxon>Trichosporeae</taxon>
        <taxon>Loxocarpinae</taxon>
        <taxon>Dorcoceras</taxon>
    </lineage>
</organism>
<evidence type="ECO:0000256" key="1">
    <source>
        <dbReference type="SAM" id="MobiDB-lite"/>
    </source>
</evidence>
<evidence type="ECO:0000313" key="3">
    <source>
        <dbReference type="Proteomes" id="UP000250235"/>
    </source>
</evidence>
<reference evidence="2 3" key="1">
    <citation type="journal article" date="2015" name="Proc. Natl. Acad. Sci. U.S.A.">
        <title>The resurrection genome of Boea hygrometrica: A blueprint for survival of dehydration.</title>
        <authorList>
            <person name="Xiao L."/>
            <person name="Yang G."/>
            <person name="Zhang L."/>
            <person name="Yang X."/>
            <person name="Zhao S."/>
            <person name="Ji Z."/>
            <person name="Zhou Q."/>
            <person name="Hu M."/>
            <person name="Wang Y."/>
            <person name="Chen M."/>
            <person name="Xu Y."/>
            <person name="Jin H."/>
            <person name="Xiao X."/>
            <person name="Hu G."/>
            <person name="Bao F."/>
            <person name="Hu Y."/>
            <person name="Wan P."/>
            <person name="Li L."/>
            <person name="Deng X."/>
            <person name="Kuang T."/>
            <person name="Xiang C."/>
            <person name="Zhu J.K."/>
            <person name="Oliver M.J."/>
            <person name="He Y."/>
        </authorList>
    </citation>
    <scope>NUCLEOTIDE SEQUENCE [LARGE SCALE GENOMIC DNA]</scope>
    <source>
        <strain evidence="3">cv. XS01</strain>
    </source>
</reference>
<accession>A0A2Z7AWZ4</accession>
<feature type="region of interest" description="Disordered" evidence="1">
    <location>
        <begin position="1"/>
        <end position="24"/>
    </location>
</feature>
<keyword evidence="3" id="KW-1185">Reference proteome</keyword>
<dbReference type="EMBL" id="KV011264">
    <property type="protein sequence ID" value="KZV26384.1"/>
    <property type="molecule type" value="Genomic_DNA"/>
</dbReference>
<dbReference type="AlphaFoldDB" id="A0A2Z7AWZ4"/>
<feature type="region of interest" description="Disordered" evidence="1">
    <location>
        <begin position="60"/>
        <end position="115"/>
    </location>
</feature>
<protein>
    <submittedName>
        <fullName evidence="2">TMV resistance protein N-like</fullName>
    </submittedName>
</protein>
<name>A0A2Z7AWZ4_9LAMI</name>
<proteinExistence type="predicted"/>
<sequence length="161" mass="17516">MGRQFNHTSRGVGSPMNMGSPSRVSTVGSWVGPYRGNHKEEQSASLNGIVFLCDEWEAHKGKGKKRSAPTKGTSANNNSKAKSSKNSKEVSTRRFDGYRPSVNTQSPSLARGSTMNETMKYKSIEAVNLLVSNTENSITQGNQKMNSKVFSVKSGLTVLRV</sequence>
<evidence type="ECO:0000313" key="2">
    <source>
        <dbReference type="EMBL" id="KZV26384.1"/>
    </source>
</evidence>
<feature type="compositionally biased region" description="Polar residues" evidence="1">
    <location>
        <begin position="101"/>
        <end position="115"/>
    </location>
</feature>
<feature type="compositionally biased region" description="Basic and acidic residues" evidence="1">
    <location>
        <begin position="86"/>
        <end position="97"/>
    </location>
</feature>
<dbReference type="Proteomes" id="UP000250235">
    <property type="component" value="Unassembled WGS sequence"/>
</dbReference>